<sequence length="335" mass="37921">MLRHYLLPITLPLSLLWAGVLHLRHWLYDKAWLKQEVLKQVPTICVGNLSFGGTGKTPMVEYLVRLLQPQYNHIGVLSRGYRRKTRGFVLANNQTAVTDIGDEPFQFKRKFAEVMVAVCEDRAAGVKAMLAQQSPPQVIILDDAYQHRAVKAQKNILLTTYQHPFSTDNLFPMGQLRDVKSRAQAADIVVVTKCPATLQQKDKELMKAQLGHYYKGTIVFATIAYDQKVYANEGSTPLIAYAKEPFTLVTGIANPVPLIAYLQAQGAVFQHLSFPDHHHFSLDEIERLKRAGRILTTEKDYVRLEGTLPNLHYLPIAMQFLSKEDEQLFGTLFGM</sequence>
<keyword evidence="15" id="KW-1185">Reference proteome</keyword>
<dbReference type="HAMAP" id="MF_00409">
    <property type="entry name" value="LpxK"/>
    <property type="match status" value="1"/>
</dbReference>
<evidence type="ECO:0000256" key="7">
    <source>
        <dbReference type="ARBA" id="ARBA00022679"/>
    </source>
</evidence>
<keyword evidence="6 13" id="KW-0441">Lipid A biosynthesis</keyword>
<evidence type="ECO:0000256" key="4">
    <source>
        <dbReference type="ARBA" id="ARBA00016436"/>
    </source>
</evidence>
<comment type="catalytic activity">
    <reaction evidence="13">
        <text>a lipid A disaccharide + ATP = a lipid IVA + ADP + H(+)</text>
        <dbReference type="Rhea" id="RHEA:67840"/>
        <dbReference type="ChEBI" id="CHEBI:15378"/>
        <dbReference type="ChEBI" id="CHEBI:30616"/>
        <dbReference type="ChEBI" id="CHEBI:176343"/>
        <dbReference type="ChEBI" id="CHEBI:176425"/>
        <dbReference type="ChEBI" id="CHEBI:456216"/>
        <dbReference type="EC" id="2.7.1.130"/>
    </reaction>
</comment>
<evidence type="ECO:0000256" key="8">
    <source>
        <dbReference type="ARBA" id="ARBA00022741"/>
    </source>
</evidence>
<evidence type="ECO:0000256" key="6">
    <source>
        <dbReference type="ARBA" id="ARBA00022556"/>
    </source>
</evidence>
<proteinExistence type="inferred from homology"/>
<dbReference type="EMBL" id="JAGDYP010000006">
    <property type="protein sequence ID" value="MBO1884553.1"/>
    <property type="molecule type" value="Genomic_DNA"/>
</dbReference>
<evidence type="ECO:0000256" key="5">
    <source>
        <dbReference type="ARBA" id="ARBA00022516"/>
    </source>
</evidence>
<keyword evidence="10 13" id="KW-0067">ATP-binding</keyword>
<evidence type="ECO:0000313" key="14">
    <source>
        <dbReference type="EMBL" id="MBO1884553.1"/>
    </source>
</evidence>
<dbReference type="RefSeq" id="WP_208059020.1">
    <property type="nucleotide sequence ID" value="NZ_JAGDYP010000006.1"/>
</dbReference>
<dbReference type="InterPro" id="IPR003758">
    <property type="entry name" value="LpxK"/>
</dbReference>
<evidence type="ECO:0000256" key="10">
    <source>
        <dbReference type="ARBA" id="ARBA00022840"/>
    </source>
</evidence>
<dbReference type="Proteomes" id="UP000681610">
    <property type="component" value="Unassembled WGS sequence"/>
</dbReference>
<dbReference type="InterPro" id="IPR027417">
    <property type="entry name" value="P-loop_NTPase"/>
</dbReference>
<comment type="pathway">
    <text evidence="2 13">Glycolipid biosynthesis; lipid IV(A) biosynthesis; lipid IV(A) from (3R)-3-hydroxytetradecanoyl-[acyl-carrier-protein] and UDP-N-acetyl-alpha-D-glucosamine: step 6/6.</text>
</comment>
<keyword evidence="7 13" id="KW-0808">Transferase</keyword>
<evidence type="ECO:0000313" key="15">
    <source>
        <dbReference type="Proteomes" id="UP000681610"/>
    </source>
</evidence>
<dbReference type="NCBIfam" id="TIGR00682">
    <property type="entry name" value="lpxK"/>
    <property type="match status" value="1"/>
</dbReference>
<evidence type="ECO:0000256" key="12">
    <source>
        <dbReference type="ARBA" id="ARBA00029757"/>
    </source>
</evidence>
<dbReference type="PANTHER" id="PTHR42724:SF1">
    <property type="entry name" value="TETRAACYLDISACCHARIDE 4'-KINASE, MITOCHONDRIAL-RELATED"/>
    <property type="match status" value="1"/>
</dbReference>
<keyword evidence="9 13" id="KW-0418">Kinase</keyword>
<evidence type="ECO:0000256" key="13">
    <source>
        <dbReference type="HAMAP-Rule" id="MF_00409"/>
    </source>
</evidence>
<evidence type="ECO:0000256" key="9">
    <source>
        <dbReference type="ARBA" id="ARBA00022777"/>
    </source>
</evidence>
<keyword evidence="5 13" id="KW-0444">Lipid biosynthesis</keyword>
<comment type="function">
    <text evidence="1 13">Transfers the gamma-phosphate of ATP to the 4'-position of a tetraacyldisaccharide 1-phosphate intermediate (termed DS-1-P) to form tetraacyldisaccharide 1,4'-bis-phosphate (lipid IVA).</text>
</comment>
<evidence type="ECO:0000256" key="11">
    <source>
        <dbReference type="ARBA" id="ARBA00023098"/>
    </source>
</evidence>
<name>A0ABS3PZX9_9FLAO</name>
<evidence type="ECO:0000256" key="1">
    <source>
        <dbReference type="ARBA" id="ARBA00002274"/>
    </source>
</evidence>
<dbReference type="SUPFAM" id="SSF52540">
    <property type="entry name" value="P-loop containing nucleoside triphosphate hydrolases"/>
    <property type="match status" value="1"/>
</dbReference>
<comment type="caution">
    <text evidence="14">The sequence shown here is derived from an EMBL/GenBank/DDBJ whole genome shotgun (WGS) entry which is preliminary data.</text>
</comment>
<reference evidence="14 15" key="1">
    <citation type="submission" date="2021-03" db="EMBL/GenBank/DDBJ databases">
        <title>Isolation and description of Capnocytophaga bilenii sp. nov., a novel Capnocytophaga species, isolated from a gingivitis subject.</title>
        <authorList>
            <person name="Antezack A."/>
            <person name="Monnet-Corti V."/>
            <person name="La Scola B."/>
        </authorList>
    </citation>
    <scope>NUCLEOTIDE SEQUENCE [LARGE SCALE GENOMIC DNA]</scope>
    <source>
        <strain evidence="14 15">Marseille-Q4570</strain>
    </source>
</reference>
<accession>A0ABS3PZX9</accession>
<dbReference type="EC" id="2.7.1.130" evidence="3 13"/>
<dbReference type="PANTHER" id="PTHR42724">
    <property type="entry name" value="TETRAACYLDISACCHARIDE 4'-KINASE"/>
    <property type="match status" value="1"/>
</dbReference>
<dbReference type="Pfam" id="PF02606">
    <property type="entry name" value="LpxK"/>
    <property type="match status" value="1"/>
</dbReference>
<organism evidence="14 15">
    <name type="scientific">Capnocytophaga bilenii</name>
    <dbReference type="NCBI Taxonomy" id="2819369"/>
    <lineage>
        <taxon>Bacteria</taxon>
        <taxon>Pseudomonadati</taxon>
        <taxon>Bacteroidota</taxon>
        <taxon>Flavobacteriia</taxon>
        <taxon>Flavobacteriales</taxon>
        <taxon>Flavobacteriaceae</taxon>
        <taxon>Capnocytophaga</taxon>
    </lineage>
</organism>
<feature type="binding site" evidence="13">
    <location>
        <begin position="50"/>
        <end position="57"/>
    </location>
    <ligand>
        <name>ATP</name>
        <dbReference type="ChEBI" id="CHEBI:30616"/>
    </ligand>
</feature>
<evidence type="ECO:0000256" key="2">
    <source>
        <dbReference type="ARBA" id="ARBA00004870"/>
    </source>
</evidence>
<evidence type="ECO:0000256" key="3">
    <source>
        <dbReference type="ARBA" id="ARBA00012071"/>
    </source>
</evidence>
<keyword evidence="11 13" id="KW-0443">Lipid metabolism</keyword>
<comment type="similarity">
    <text evidence="13">Belongs to the LpxK family.</text>
</comment>
<gene>
    <name evidence="13 14" type="primary">lpxK</name>
    <name evidence="14" type="ORF">J4N46_09015</name>
</gene>
<keyword evidence="8 13" id="KW-0547">Nucleotide-binding</keyword>
<protein>
    <recommendedName>
        <fullName evidence="4 13">Tetraacyldisaccharide 4'-kinase</fullName>
        <ecNumber evidence="3 13">2.7.1.130</ecNumber>
    </recommendedName>
    <alternativeName>
        <fullName evidence="12 13">Lipid A 4'-kinase</fullName>
    </alternativeName>
</protein>
<dbReference type="GO" id="GO:0009029">
    <property type="term" value="F:lipid-A 4'-kinase activity"/>
    <property type="evidence" value="ECO:0007669"/>
    <property type="project" value="UniProtKB-EC"/>
</dbReference>